<evidence type="ECO:0000313" key="1">
    <source>
        <dbReference type="EMBL" id="GAG98520.1"/>
    </source>
</evidence>
<sequence>MEEFSKKPNYSTQEEINKAIGHILWGSKKKVFSMRRLITGFMKKKLRGK</sequence>
<name>X1BU10_9ZZZZ</name>
<accession>X1BU10</accession>
<dbReference type="EMBL" id="BART01022608">
    <property type="protein sequence ID" value="GAG98520.1"/>
    <property type="molecule type" value="Genomic_DNA"/>
</dbReference>
<comment type="caution">
    <text evidence="1">The sequence shown here is derived from an EMBL/GenBank/DDBJ whole genome shotgun (WGS) entry which is preliminary data.</text>
</comment>
<proteinExistence type="predicted"/>
<gene>
    <name evidence="1" type="ORF">S01H4_41352</name>
</gene>
<protein>
    <submittedName>
        <fullName evidence="1">Uncharacterized protein</fullName>
    </submittedName>
</protein>
<reference evidence="1" key="1">
    <citation type="journal article" date="2014" name="Front. Microbiol.">
        <title>High frequency of phylogenetically diverse reductive dehalogenase-homologous genes in deep subseafloor sedimentary metagenomes.</title>
        <authorList>
            <person name="Kawai M."/>
            <person name="Futagami T."/>
            <person name="Toyoda A."/>
            <person name="Takaki Y."/>
            <person name="Nishi S."/>
            <person name="Hori S."/>
            <person name="Arai W."/>
            <person name="Tsubouchi T."/>
            <person name="Morono Y."/>
            <person name="Uchiyama I."/>
            <person name="Ito T."/>
            <person name="Fujiyama A."/>
            <person name="Inagaki F."/>
            <person name="Takami H."/>
        </authorList>
    </citation>
    <scope>NUCLEOTIDE SEQUENCE</scope>
    <source>
        <strain evidence="1">Expedition CK06-06</strain>
    </source>
</reference>
<organism evidence="1">
    <name type="scientific">marine sediment metagenome</name>
    <dbReference type="NCBI Taxonomy" id="412755"/>
    <lineage>
        <taxon>unclassified sequences</taxon>
        <taxon>metagenomes</taxon>
        <taxon>ecological metagenomes</taxon>
    </lineage>
</organism>
<dbReference type="AlphaFoldDB" id="X1BU10"/>